<dbReference type="PROSITE" id="PS51257">
    <property type="entry name" value="PROKAR_LIPOPROTEIN"/>
    <property type="match status" value="1"/>
</dbReference>
<dbReference type="Proteomes" id="UP001228905">
    <property type="component" value="Unassembled WGS sequence"/>
</dbReference>
<accession>A0ABU0IU27</accession>
<evidence type="ECO:0000313" key="1">
    <source>
        <dbReference type="EMBL" id="MDQ0465499.1"/>
    </source>
</evidence>
<protein>
    <submittedName>
        <fullName evidence="1">Uncharacterized protein YceK</fullName>
    </submittedName>
</protein>
<name>A0ABU0IU27_9CAUL</name>
<comment type="caution">
    <text evidence="1">The sequence shown here is derived from an EMBL/GenBank/DDBJ whole genome shotgun (WGS) entry which is preliminary data.</text>
</comment>
<organism evidence="1 2">
    <name type="scientific">Caulobacter ginsengisoli</name>
    <dbReference type="NCBI Taxonomy" id="400775"/>
    <lineage>
        <taxon>Bacteria</taxon>
        <taxon>Pseudomonadati</taxon>
        <taxon>Pseudomonadota</taxon>
        <taxon>Alphaproteobacteria</taxon>
        <taxon>Caulobacterales</taxon>
        <taxon>Caulobacteraceae</taxon>
        <taxon>Caulobacter</taxon>
    </lineage>
</organism>
<proteinExistence type="predicted"/>
<dbReference type="RefSeq" id="WP_307350880.1">
    <property type="nucleotide sequence ID" value="NZ_JAUSVS010000007.1"/>
</dbReference>
<dbReference type="EMBL" id="JAUSVS010000007">
    <property type="protein sequence ID" value="MDQ0465499.1"/>
    <property type="molecule type" value="Genomic_DNA"/>
</dbReference>
<gene>
    <name evidence="1" type="ORF">QO010_003288</name>
</gene>
<sequence length="40" mass="3946">MARLAIVMMSLVLLGGCGTLCLGDGSGLDKPAGSSVPEPQ</sequence>
<reference evidence="1 2" key="1">
    <citation type="submission" date="2023-07" db="EMBL/GenBank/DDBJ databases">
        <title>Genomic Encyclopedia of Type Strains, Phase IV (KMG-IV): sequencing the most valuable type-strain genomes for metagenomic binning, comparative biology and taxonomic classification.</title>
        <authorList>
            <person name="Goeker M."/>
        </authorList>
    </citation>
    <scope>NUCLEOTIDE SEQUENCE [LARGE SCALE GENOMIC DNA]</scope>
    <source>
        <strain evidence="1 2">DSM 18695</strain>
    </source>
</reference>
<evidence type="ECO:0000313" key="2">
    <source>
        <dbReference type="Proteomes" id="UP001228905"/>
    </source>
</evidence>
<keyword evidence="2" id="KW-1185">Reference proteome</keyword>